<evidence type="ECO:0000313" key="2">
    <source>
        <dbReference type="Proteomes" id="UP000190328"/>
    </source>
</evidence>
<dbReference type="EMBL" id="FUXI01000014">
    <property type="protein sequence ID" value="SJZ78105.1"/>
    <property type="molecule type" value="Genomic_DNA"/>
</dbReference>
<dbReference type="RefSeq" id="WP_078807352.1">
    <property type="nucleotide sequence ID" value="NZ_FUXI01000014.1"/>
</dbReference>
<sequence length="122" mass="13786">MNTVKKITSVILFALAVYVLFFAHVSRTIQSNDIEKIAINNKKELIIQVKLSSFAIVNTTFVDTSTKNNEKTIQVEITKEYKLLNCLASHNNTVTIPLSETLLEDTKNIKIKNTSKMLTLNK</sequence>
<organism evidence="1 2">
    <name type="scientific">Pilibacter termitis</name>
    <dbReference type="NCBI Taxonomy" id="263852"/>
    <lineage>
        <taxon>Bacteria</taxon>
        <taxon>Bacillati</taxon>
        <taxon>Bacillota</taxon>
        <taxon>Bacilli</taxon>
        <taxon>Lactobacillales</taxon>
        <taxon>Enterococcaceae</taxon>
        <taxon>Pilibacter</taxon>
    </lineage>
</organism>
<keyword evidence="2" id="KW-1185">Reference proteome</keyword>
<reference evidence="1 2" key="1">
    <citation type="submission" date="2017-02" db="EMBL/GenBank/DDBJ databases">
        <authorList>
            <person name="Peterson S.W."/>
        </authorList>
    </citation>
    <scope>NUCLEOTIDE SEQUENCE [LARGE SCALE GENOMIC DNA]</scope>
    <source>
        <strain evidence="1 2">ATCC BAA-1030</strain>
    </source>
</reference>
<dbReference type="STRING" id="263852.SAMN02745116_01420"/>
<gene>
    <name evidence="1" type="ORF">SAMN02745116_01420</name>
</gene>
<dbReference type="AlphaFoldDB" id="A0A1T4NG28"/>
<evidence type="ECO:0000313" key="1">
    <source>
        <dbReference type="EMBL" id="SJZ78105.1"/>
    </source>
</evidence>
<proteinExistence type="predicted"/>
<name>A0A1T4NG28_9ENTE</name>
<protein>
    <submittedName>
        <fullName evidence="1">Uncharacterized protein</fullName>
    </submittedName>
</protein>
<dbReference type="Proteomes" id="UP000190328">
    <property type="component" value="Unassembled WGS sequence"/>
</dbReference>
<accession>A0A1T4NG28</accession>